<dbReference type="eggNOG" id="COG2198">
    <property type="taxonomic scope" value="Bacteria"/>
</dbReference>
<dbReference type="Pfam" id="PF00990">
    <property type="entry name" value="GGDEF"/>
    <property type="match status" value="1"/>
</dbReference>
<sequence>MGSFQSSRSEHVLTAIERLVPDTDTSGIETSASGPVAEFDKQALIAKMFGDYDLAREVAGLFLSYVSELVAAVRNALQHKNPVQLASAAQALKSSVANLGAEKLLRVVRELETMGQTQNLSGAEEAFQRLESGIKTVCGVLTSVSGKLQSWKILISDDDPVSLRMLQATLMKWGHDPIVTPDGKSALRILSSADPPRLAILDWMMPGLQGVEVCRELRKRIKSDYIYVILLTGREKTDDIIEGLDAGADDYMLKPFQPNELRIRIREGFRTLDRLAGAHAAASEQDDIPSDLLGREGILVSLKKELLQSIQNRTPLSAMMIQLDSYAALRDDFGQLIADLAGKEVASIVQSYVKPNDAFGRYDSDKLLLVLPGYQESQVLELARKVQSRLESAVVSADDTMLPVTACLGITWGFPSSLVHVEHVISITEKAIKQAQGGGRNNLVLLRMDSHTYGVNRHEAEPSPAPSRLDKELIVASRSGDLKRVKGLINSGARLDGSDNKGNTALMEAAFFKYPEVVQLLVDEGADVTRHNNAGDSALIEAIRAGHADVAQILLSRYSAADLKEDLPSLYRALVEASAYGKADVVKLVKRHLADHGCIPLKKKGDANP</sequence>
<dbReference type="InterPro" id="IPR001789">
    <property type="entry name" value="Sig_transdc_resp-reg_receiver"/>
</dbReference>
<feature type="domain" description="GGDEF" evidence="10">
    <location>
        <begin position="314"/>
        <end position="448"/>
    </location>
</feature>
<dbReference type="SMART" id="SM00248">
    <property type="entry name" value="ANK"/>
    <property type="match status" value="4"/>
</dbReference>
<dbReference type="EMBL" id="CP003360">
    <property type="protein sequence ID" value="AFM23184.1"/>
    <property type="molecule type" value="Genomic_DNA"/>
</dbReference>
<dbReference type="PROSITE" id="PS50887">
    <property type="entry name" value="GGDEF"/>
    <property type="match status" value="1"/>
</dbReference>
<evidence type="ECO:0000313" key="12">
    <source>
        <dbReference type="EMBL" id="AFM23184.1"/>
    </source>
</evidence>
<dbReference type="InterPro" id="IPR008207">
    <property type="entry name" value="Sig_transdc_His_kin_Hpt_dom"/>
</dbReference>
<dbReference type="Gene3D" id="1.25.40.20">
    <property type="entry name" value="Ankyrin repeat-containing domain"/>
    <property type="match status" value="1"/>
</dbReference>
<feature type="modified residue" description="4-aspartylphosphate" evidence="8">
    <location>
        <position position="202"/>
    </location>
</feature>
<dbReference type="Pfam" id="PF00072">
    <property type="entry name" value="Response_reg"/>
    <property type="match status" value="1"/>
</dbReference>
<evidence type="ECO:0000313" key="13">
    <source>
        <dbReference type="Proteomes" id="UP000006055"/>
    </source>
</evidence>
<dbReference type="SUPFAM" id="SSF55073">
    <property type="entry name" value="Nucleotide cyclase"/>
    <property type="match status" value="1"/>
</dbReference>
<dbReference type="GO" id="GO:0004672">
    <property type="term" value="F:protein kinase activity"/>
    <property type="evidence" value="ECO:0007669"/>
    <property type="project" value="UniProtKB-ARBA"/>
</dbReference>
<dbReference type="Gene3D" id="1.20.120.160">
    <property type="entry name" value="HPT domain"/>
    <property type="match status" value="1"/>
</dbReference>
<gene>
    <name evidence="12" type="ordered locus">Desti_0449</name>
</gene>
<evidence type="ECO:0000259" key="10">
    <source>
        <dbReference type="PROSITE" id="PS50887"/>
    </source>
</evidence>
<comment type="caution">
    <text evidence="7">Lacks conserved residue(s) required for the propagation of feature annotation.</text>
</comment>
<dbReference type="Gene3D" id="3.30.70.270">
    <property type="match status" value="1"/>
</dbReference>
<dbReference type="Pfam" id="PF01627">
    <property type="entry name" value="Hpt"/>
    <property type="match status" value="1"/>
</dbReference>
<proteinExistence type="predicted"/>
<organism evidence="12 13">
    <name type="scientific">Desulfomonile tiedjei (strain ATCC 49306 / DSM 6799 / DCB-1)</name>
    <dbReference type="NCBI Taxonomy" id="706587"/>
    <lineage>
        <taxon>Bacteria</taxon>
        <taxon>Pseudomonadati</taxon>
        <taxon>Thermodesulfobacteriota</taxon>
        <taxon>Desulfomonilia</taxon>
        <taxon>Desulfomonilales</taxon>
        <taxon>Desulfomonilaceae</taxon>
        <taxon>Desulfomonile</taxon>
    </lineage>
</organism>
<keyword evidence="3" id="KW-0805">Transcription regulation</keyword>
<evidence type="ECO:0000256" key="2">
    <source>
        <dbReference type="ARBA" id="ARBA00023012"/>
    </source>
</evidence>
<evidence type="ECO:0000256" key="6">
    <source>
        <dbReference type="PROSITE-ProRule" id="PRU00023"/>
    </source>
</evidence>
<dbReference type="InterPro" id="IPR011006">
    <property type="entry name" value="CheY-like_superfamily"/>
</dbReference>
<dbReference type="GO" id="GO:0000156">
    <property type="term" value="F:phosphorelay response regulator activity"/>
    <property type="evidence" value="ECO:0007669"/>
    <property type="project" value="TreeGrafter"/>
</dbReference>
<dbReference type="InterPro" id="IPR036770">
    <property type="entry name" value="Ankyrin_rpt-contain_sf"/>
</dbReference>
<reference evidence="13" key="1">
    <citation type="submission" date="2012-06" db="EMBL/GenBank/DDBJ databases">
        <title>Complete sequence of chromosome of Desulfomonile tiedjei DSM 6799.</title>
        <authorList>
            <person name="Lucas S."/>
            <person name="Copeland A."/>
            <person name="Lapidus A."/>
            <person name="Glavina del Rio T."/>
            <person name="Dalin E."/>
            <person name="Tice H."/>
            <person name="Bruce D."/>
            <person name="Goodwin L."/>
            <person name="Pitluck S."/>
            <person name="Peters L."/>
            <person name="Ovchinnikova G."/>
            <person name="Zeytun A."/>
            <person name="Lu M."/>
            <person name="Kyrpides N."/>
            <person name="Mavromatis K."/>
            <person name="Ivanova N."/>
            <person name="Brettin T."/>
            <person name="Detter J.C."/>
            <person name="Han C."/>
            <person name="Larimer F."/>
            <person name="Land M."/>
            <person name="Hauser L."/>
            <person name="Markowitz V."/>
            <person name="Cheng J.-F."/>
            <person name="Hugenholtz P."/>
            <person name="Woyke T."/>
            <person name="Wu D."/>
            <person name="Spring S."/>
            <person name="Schroeder M."/>
            <person name="Brambilla E."/>
            <person name="Klenk H.-P."/>
            <person name="Eisen J.A."/>
        </authorList>
    </citation>
    <scope>NUCLEOTIDE SEQUENCE [LARGE SCALE GENOMIC DNA]</scope>
    <source>
        <strain evidence="13">ATCC 49306 / DSM 6799 / DCB-1</strain>
    </source>
</reference>
<accession>I4C0U3</accession>
<evidence type="ECO:0000256" key="3">
    <source>
        <dbReference type="ARBA" id="ARBA00023015"/>
    </source>
</evidence>
<dbReference type="HOGENOM" id="CLU_448146_0_0_7"/>
<keyword evidence="5" id="KW-0804">Transcription</keyword>
<keyword evidence="13" id="KW-1185">Reference proteome</keyword>
<evidence type="ECO:0000259" key="11">
    <source>
        <dbReference type="PROSITE" id="PS50894"/>
    </source>
</evidence>
<dbReference type="SUPFAM" id="SSF52172">
    <property type="entry name" value="CheY-like"/>
    <property type="match status" value="1"/>
</dbReference>
<dbReference type="InterPro" id="IPR036641">
    <property type="entry name" value="HPT_dom_sf"/>
</dbReference>
<dbReference type="Pfam" id="PF12796">
    <property type="entry name" value="Ank_2"/>
    <property type="match status" value="1"/>
</dbReference>
<dbReference type="eggNOG" id="COG3706">
    <property type="taxonomic scope" value="Bacteria"/>
</dbReference>
<dbReference type="GO" id="GO:0006355">
    <property type="term" value="P:regulation of DNA-templated transcription"/>
    <property type="evidence" value="ECO:0007669"/>
    <property type="project" value="TreeGrafter"/>
</dbReference>
<keyword evidence="4" id="KW-0238">DNA-binding</keyword>
<dbReference type="OrthoDB" id="9778432at2"/>
<dbReference type="InterPro" id="IPR043128">
    <property type="entry name" value="Rev_trsase/Diguanyl_cyclase"/>
</dbReference>
<feature type="domain" description="HPt" evidence="11">
    <location>
        <begin position="51"/>
        <end position="151"/>
    </location>
</feature>
<dbReference type="PROSITE" id="PS50088">
    <property type="entry name" value="ANK_REPEAT"/>
    <property type="match status" value="1"/>
</dbReference>
<dbReference type="SUPFAM" id="SSF47226">
    <property type="entry name" value="Histidine-containing phosphotransfer domain, HPT domain"/>
    <property type="match status" value="1"/>
</dbReference>
<dbReference type="GO" id="GO:0005829">
    <property type="term" value="C:cytosol"/>
    <property type="evidence" value="ECO:0007669"/>
    <property type="project" value="TreeGrafter"/>
</dbReference>
<evidence type="ECO:0000256" key="4">
    <source>
        <dbReference type="ARBA" id="ARBA00023125"/>
    </source>
</evidence>
<dbReference type="SMART" id="SM00448">
    <property type="entry name" value="REC"/>
    <property type="match status" value="1"/>
</dbReference>
<dbReference type="InterPro" id="IPR029787">
    <property type="entry name" value="Nucleotide_cyclase"/>
</dbReference>
<dbReference type="KEGG" id="dti:Desti_0449"/>
<dbReference type="NCBIfam" id="TIGR00254">
    <property type="entry name" value="GGDEF"/>
    <property type="match status" value="1"/>
</dbReference>
<dbReference type="PROSITE" id="PS50894">
    <property type="entry name" value="HPT"/>
    <property type="match status" value="1"/>
</dbReference>
<keyword evidence="6" id="KW-0040">ANK repeat</keyword>
<dbReference type="GO" id="GO:0000976">
    <property type="term" value="F:transcription cis-regulatory region binding"/>
    <property type="evidence" value="ECO:0007669"/>
    <property type="project" value="TreeGrafter"/>
</dbReference>
<feature type="repeat" description="ANK" evidence="6">
    <location>
        <begin position="501"/>
        <end position="533"/>
    </location>
</feature>
<dbReference type="SMART" id="SM00267">
    <property type="entry name" value="GGDEF"/>
    <property type="match status" value="1"/>
</dbReference>
<dbReference type="PROSITE" id="PS50297">
    <property type="entry name" value="ANK_REP_REGION"/>
    <property type="match status" value="1"/>
</dbReference>
<evidence type="ECO:0000259" key="9">
    <source>
        <dbReference type="PROSITE" id="PS50110"/>
    </source>
</evidence>
<evidence type="ECO:0000256" key="5">
    <source>
        <dbReference type="ARBA" id="ARBA00023163"/>
    </source>
</evidence>
<dbReference type="InterPro" id="IPR002110">
    <property type="entry name" value="Ankyrin_rpt"/>
</dbReference>
<keyword evidence="1 8" id="KW-0597">Phosphoprotein</keyword>
<evidence type="ECO:0000256" key="8">
    <source>
        <dbReference type="PROSITE-ProRule" id="PRU00169"/>
    </source>
</evidence>
<dbReference type="RefSeq" id="WP_014808343.1">
    <property type="nucleotide sequence ID" value="NC_018025.1"/>
</dbReference>
<protein>
    <submittedName>
        <fullName evidence="12">Diguanylate cyclase (GGDEF) domain-containing protein</fullName>
    </submittedName>
</protein>
<dbReference type="SUPFAM" id="SSF48403">
    <property type="entry name" value="Ankyrin repeat"/>
    <property type="match status" value="1"/>
</dbReference>
<feature type="domain" description="Response regulatory" evidence="9">
    <location>
        <begin position="152"/>
        <end position="269"/>
    </location>
</feature>
<dbReference type="Gene3D" id="3.40.50.2300">
    <property type="match status" value="1"/>
</dbReference>
<dbReference type="Proteomes" id="UP000006055">
    <property type="component" value="Chromosome"/>
</dbReference>
<dbReference type="GO" id="GO:0032993">
    <property type="term" value="C:protein-DNA complex"/>
    <property type="evidence" value="ECO:0007669"/>
    <property type="project" value="TreeGrafter"/>
</dbReference>
<dbReference type="PROSITE" id="PS50110">
    <property type="entry name" value="RESPONSE_REGULATORY"/>
    <property type="match status" value="1"/>
</dbReference>
<dbReference type="eggNOG" id="COG0666">
    <property type="taxonomic scope" value="Bacteria"/>
</dbReference>
<dbReference type="PANTHER" id="PTHR48111:SF4">
    <property type="entry name" value="DNA-BINDING DUAL TRANSCRIPTIONAL REGULATOR OMPR"/>
    <property type="match status" value="1"/>
</dbReference>
<dbReference type="PANTHER" id="PTHR48111">
    <property type="entry name" value="REGULATOR OF RPOS"/>
    <property type="match status" value="1"/>
</dbReference>
<name>I4C0U3_DESTA</name>
<dbReference type="STRING" id="706587.Desti_0449"/>
<dbReference type="AlphaFoldDB" id="I4C0U3"/>
<evidence type="ECO:0000256" key="1">
    <source>
        <dbReference type="ARBA" id="ARBA00022553"/>
    </source>
</evidence>
<dbReference type="InterPro" id="IPR039420">
    <property type="entry name" value="WalR-like"/>
</dbReference>
<dbReference type="InterPro" id="IPR000160">
    <property type="entry name" value="GGDEF_dom"/>
</dbReference>
<keyword evidence="2" id="KW-0902">Two-component regulatory system</keyword>
<dbReference type="CDD" id="cd17574">
    <property type="entry name" value="REC_OmpR"/>
    <property type="match status" value="1"/>
</dbReference>
<evidence type="ECO:0000256" key="7">
    <source>
        <dbReference type="PROSITE-ProRule" id="PRU00110"/>
    </source>
</evidence>